<organism evidence="1">
    <name type="scientific">Rhizophora mucronata</name>
    <name type="common">Asiatic mangrove</name>
    <dbReference type="NCBI Taxonomy" id="61149"/>
    <lineage>
        <taxon>Eukaryota</taxon>
        <taxon>Viridiplantae</taxon>
        <taxon>Streptophyta</taxon>
        <taxon>Embryophyta</taxon>
        <taxon>Tracheophyta</taxon>
        <taxon>Spermatophyta</taxon>
        <taxon>Magnoliopsida</taxon>
        <taxon>eudicotyledons</taxon>
        <taxon>Gunneridae</taxon>
        <taxon>Pentapetalae</taxon>
        <taxon>rosids</taxon>
        <taxon>fabids</taxon>
        <taxon>Malpighiales</taxon>
        <taxon>Rhizophoraceae</taxon>
        <taxon>Rhizophora</taxon>
    </lineage>
</organism>
<proteinExistence type="predicted"/>
<protein>
    <submittedName>
        <fullName evidence="1">Uncharacterized protein</fullName>
    </submittedName>
</protein>
<name>A0A2P2MPL7_RHIMU</name>
<reference evidence="1" key="1">
    <citation type="submission" date="2018-02" db="EMBL/GenBank/DDBJ databases">
        <title>Rhizophora mucronata_Transcriptome.</title>
        <authorList>
            <person name="Meera S.P."/>
            <person name="Sreeshan A."/>
            <person name="Augustine A."/>
        </authorList>
    </citation>
    <scope>NUCLEOTIDE SEQUENCE</scope>
    <source>
        <tissue evidence="1">Leaf</tissue>
    </source>
</reference>
<dbReference type="AlphaFoldDB" id="A0A2P2MPL7"/>
<dbReference type="EMBL" id="GGEC01051691">
    <property type="protein sequence ID" value="MBX32175.1"/>
    <property type="molecule type" value="Transcribed_RNA"/>
</dbReference>
<evidence type="ECO:0000313" key="1">
    <source>
        <dbReference type="EMBL" id="MBX32175.1"/>
    </source>
</evidence>
<sequence>MPGTLHFSFMWRNIWCYLLGDQHLNIASWSWELQIVIRMQTTQSRLTEVKIETIQEEWIL</sequence>
<accession>A0A2P2MPL7</accession>